<feature type="domain" description="Laminin G" evidence="10">
    <location>
        <begin position="1068"/>
        <end position="1257"/>
    </location>
</feature>
<dbReference type="GO" id="GO:0007043">
    <property type="term" value="P:cell-cell junction assembly"/>
    <property type="evidence" value="ECO:0007669"/>
    <property type="project" value="TreeGrafter"/>
</dbReference>
<evidence type="ECO:0000259" key="11">
    <source>
        <dbReference type="PROSITE" id="PS50026"/>
    </source>
</evidence>
<dbReference type="GO" id="GO:0008013">
    <property type="term" value="F:beta-catenin binding"/>
    <property type="evidence" value="ECO:0007669"/>
    <property type="project" value="TreeGrafter"/>
</dbReference>
<evidence type="ECO:0000259" key="10">
    <source>
        <dbReference type="PROSITE" id="PS50025"/>
    </source>
</evidence>
<gene>
    <name evidence="13" type="ORF">ONB1V03_LOCUS4459</name>
</gene>
<dbReference type="InterPro" id="IPR015919">
    <property type="entry name" value="Cadherin-like_sf"/>
</dbReference>
<evidence type="ECO:0000256" key="3">
    <source>
        <dbReference type="ARBA" id="ARBA00022737"/>
    </source>
</evidence>
<dbReference type="GO" id="GO:0048513">
    <property type="term" value="P:animal organ development"/>
    <property type="evidence" value="ECO:0007669"/>
    <property type="project" value="UniProtKB-ARBA"/>
</dbReference>
<feature type="domain" description="Cadherin" evidence="12">
    <location>
        <begin position="479"/>
        <end position="529"/>
    </location>
</feature>
<keyword evidence="3" id="KW-0677">Repeat</keyword>
<dbReference type="PROSITE" id="PS00232">
    <property type="entry name" value="CADHERIN_1"/>
    <property type="match status" value="2"/>
</dbReference>
<dbReference type="GO" id="GO:0016477">
    <property type="term" value="P:cell migration"/>
    <property type="evidence" value="ECO:0007669"/>
    <property type="project" value="TreeGrafter"/>
</dbReference>
<dbReference type="CDD" id="cd00110">
    <property type="entry name" value="LamG"/>
    <property type="match status" value="2"/>
</dbReference>
<evidence type="ECO:0000256" key="1">
    <source>
        <dbReference type="ARBA" id="ARBA00004370"/>
    </source>
</evidence>
<dbReference type="GO" id="GO:0000902">
    <property type="term" value="P:cell morphogenesis"/>
    <property type="evidence" value="ECO:0007669"/>
    <property type="project" value="TreeGrafter"/>
</dbReference>
<dbReference type="GO" id="GO:0001736">
    <property type="term" value="P:establishment of planar polarity"/>
    <property type="evidence" value="ECO:0007669"/>
    <property type="project" value="UniProtKB-ARBA"/>
</dbReference>
<feature type="domain" description="Cadherin" evidence="12">
    <location>
        <begin position="330"/>
        <end position="444"/>
    </location>
</feature>
<proteinExistence type="predicted"/>
<feature type="non-terminal residue" evidence="13">
    <location>
        <position position="1494"/>
    </location>
</feature>
<feature type="domain" description="EGF-like" evidence="11">
    <location>
        <begin position="784"/>
        <end position="821"/>
    </location>
</feature>
<dbReference type="GO" id="GO:0007156">
    <property type="term" value="P:homophilic cell adhesion via plasma membrane adhesion molecules"/>
    <property type="evidence" value="ECO:0007669"/>
    <property type="project" value="InterPro"/>
</dbReference>
<dbReference type="Gene3D" id="2.60.40.60">
    <property type="entry name" value="Cadherins"/>
    <property type="match status" value="5"/>
</dbReference>
<keyword evidence="2" id="KW-0812">Transmembrane</keyword>
<comment type="caution">
    <text evidence="9">Lacks conserved residue(s) required for the propagation of feature annotation.</text>
</comment>
<dbReference type="SUPFAM" id="SSF49899">
    <property type="entry name" value="Concanavalin A-like lectins/glucanases"/>
    <property type="match status" value="2"/>
</dbReference>
<feature type="domain" description="Cadherin" evidence="12">
    <location>
        <begin position="211"/>
        <end position="321"/>
    </location>
</feature>
<dbReference type="OrthoDB" id="6252479at2759"/>
<reference evidence="13" key="1">
    <citation type="submission" date="2020-11" db="EMBL/GenBank/DDBJ databases">
        <authorList>
            <person name="Tran Van P."/>
        </authorList>
    </citation>
    <scope>NUCLEOTIDE SEQUENCE</scope>
</reference>
<dbReference type="PRINTS" id="PR00205">
    <property type="entry name" value="CADHERIN"/>
</dbReference>
<dbReference type="InterPro" id="IPR020894">
    <property type="entry name" value="Cadherin_CS"/>
</dbReference>
<dbReference type="EMBL" id="CAJPVJ010001545">
    <property type="protein sequence ID" value="CAG2164912.1"/>
    <property type="molecule type" value="Genomic_DNA"/>
</dbReference>
<sequence length="1494" mass="169666">TKYIRIGIGDKNETLVYNISTLEPNNIPDNEKRRYGLRKQPINSDIWLNANNRSQTPSPPIDTYIKEYKYRVVSNDNISSYSRFHFSDDQNIERQSRPTFEIEIMEEDDRYLPKRLLQVTVSDDKYEPKDVIYTFSGDGVDVKNQSRSKFAINTTSGEIYALCALDRDQPFGRPQWKLSVYAEDAKSGQLVGFADVHINLKDINDNSPFFAHKHFWANVTENGTIGQFVITLIAIDVDDPFDGSNAKIVYNIEDNQVNDDGDLIFAIDSNTGVITTDVCCLDRELHSQYKIKVIASDGDGLKATTTVTITVTDVNDMPPKFSKQEWFAEIDEIYINYTNEELTQQMPILIVTVIDLDLFETNDFVFKIIKNSEISEHFSLTANSDSSASLRATKSLDYEDITQRNINLTVGVSDNGLNFSDTYHTDYCVIHVRLRDINDNWPQFVKSNIEVNVSEDTKLGSIVTKFHATDADQSGLSTFDREVEKEYLLPIVVKDNGFPAQTATNTLTVVIGDVNDNHMRNGWKRITVFYIKNSDSKRRQIGRVNVDDEDDWDLIDKTFFWFDHKPAVNFELDSKTGIISMKNVTKGDYELKFTVFDGKHKQEIESSVGIKVNAIKYENVLNSGSIRISGIRALEFISVWNWKTRQEIKSLYERVVESFKRLIRCDKLEIFSVIQRQDSPPVVDVRYYAERQHSLLSSFFLNAVIEQNRAVLESELQFNFTQIGINECMEEESGECEANSCETQLHLNETNPMFIDSNYSSFVGINLITKTKCLCKSSQLLSQTIKSCDDIHCYNGGTCLKASDKNFICKCPEGSDGPHCQVTTRSFNGQGWVWLPPLPQCTQSHISLDIITQVPNGLLLYYGPINRPSFGTQNIITDFISLELTNGMPRLLYNFGSGTQELVVKSPKPLNDGEWHTIEIFFDTQTVRLMTDHCTDAVIYDSEPLKMDRTRCENVSTYQFFGERLNVNAPLQMGGVSHQPIDKYYNWTLRHSRIGFTGCVRNLVHNELLYDFGSVFNSANSLLGCSSVDSMCNFFSRMCQNGKCLGSYNSAKCVCNPGWHGSRCEKLTEPRMFQSHSFIRYSLLFELNPYSTEIQMLFRTRESYGDLLRLSSKDKREYCILEIREARIQFRFNLNHLRSSTEQTLRLRHFFVNDGEWHLVRVLRFGSTATITIDSGGVGKFARIDDYLGLHQLIRIERKNVVIGGDVNYISIGAGVVANDFDEGCLNDIRINGISLPMNNSTESALVLESQEVVDGCPSNNPCLHITCEMPFICHDIWMTYECRCPNGFVKTSDGTGCEPFDKCIDHHNCMKDEIPCRSSSASQLCSCPHNTTHCDTSAKEFAINFNTIAISATEVEENSTECDINEKKSNKIEKKSKSKRVRLDPNSVVINFENCSQELDKNSLTPDEQHIGAEELADIIRDHIERIDLQIEDLDNVCIYALEGNEDTVCSLSSLSSLSSIHYNIVYTTAGANTTDPTSNGIQYSVNTLDNNY</sequence>
<dbReference type="SMART" id="SM00282">
    <property type="entry name" value="LamG"/>
    <property type="match status" value="2"/>
</dbReference>
<dbReference type="SMART" id="SM00112">
    <property type="entry name" value="CA"/>
    <property type="match status" value="4"/>
</dbReference>
<evidence type="ECO:0000256" key="2">
    <source>
        <dbReference type="ARBA" id="ARBA00022692"/>
    </source>
</evidence>
<dbReference type="InterPro" id="IPR001881">
    <property type="entry name" value="EGF-like_Ca-bd_dom"/>
</dbReference>
<dbReference type="Gene3D" id="2.10.25.10">
    <property type="entry name" value="Laminin"/>
    <property type="match status" value="2"/>
</dbReference>
<dbReference type="Pfam" id="PF00028">
    <property type="entry name" value="Cadherin"/>
    <property type="match status" value="1"/>
</dbReference>
<dbReference type="GO" id="GO:0005509">
    <property type="term" value="F:calcium ion binding"/>
    <property type="evidence" value="ECO:0007669"/>
    <property type="project" value="UniProtKB-UniRule"/>
</dbReference>
<evidence type="ECO:0000313" key="14">
    <source>
        <dbReference type="Proteomes" id="UP000728032"/>
    </source>
</evidence>
<evidence type="ECO:0000256" key="5">
    <source>
        <dbReference type="ARBA" id="ARBA00022989"/>
    </source>
</evidence>
<evidence type="ECO:0000256" key="7">
    <source>
        <dbReference type="ARBA" id="ARBA00023157"/>
    </source>
</evidence>
<dbReference type="Gene3D" id="2.60.120.200">
    <property type="match status" value="2"/>
</dbReference>
<dbReference type="InterPro" id="IPR000742">
    <property type="entry name" value="EGF"/>
</dbReference>
<keyword evidence="4 8" id="KW-0106">Calcium</keyword>
<keyword evidence="7 9" id="KW-1015">Disulfide bond</keyword>
<dbReference type="InterPro" id="IPR056370">
    <property type="entry name" value="Shg-like_Ig-like"/>
</dbReference>
<dbReference type="GO" id="GO:0034332">
    <property type="term" value="P:adherens junction organization"/>
    <property type="evidence" value="ECO:0007669"/>
    <property type="project" value="TreeGrafter"/>
</dbReference>
<accession>A0A7R9LLT2</accession>
<dbReference type="PROSITE" id="PS50268">
    <property type="entry name" value="CADHERIN_2"/>
    <property type="match status" value="4"/>
</dbReference>
<dbReference type="SMART" id="SM00181">
    <property type="entry name" value="EGF"/>
    <property type="match status" value="3"/>
</dbReference>
<feature type="disulfide bond" evidence="9">
    <location>
        <begin position="811"/>
        <end position="820"/>
    </location>
</feature>
<dbReference type="PANTHER" id="PTHR24027">
    <property type="entry name" value="CADHERIN-23"/>
    <property type="match status" value="1"/>
</dbReference>
<dbReference type="GO" id="GO:0045296">
    <property type="term" value="F:cadherin binding"/>
    <property type="evidence" value="ECO:0007669"/>
    <property type="project" value="TreeGrafter"/>
</dbReference>
<dbReference type="InterPro" id="IPR039808">
    <property type="entry name" value="Cadherin"/>
</dbReference>
<dbReference type="PROSITE" id="PS50025">
    <property type="entry name" value="LAM_G_DOMAIN"/>
    <property type="match status" value="2"/>
</dbReference>
<evidence type="ECO:0000256" key="6">
    <source>
        <dbReference type="ARBA" id="ARBA00023136"/>
    </source>
</evidence>
<dbReference type="SUPFAM" id="SSF49313">
    <property type="entry name" value="Cadherin-like"/>
    <property type="match status" value="4"/>
</dbReference>
<dbReference type="GO" id="GO:0016342">
    <property type="term" value="C:catenin complex"/>
    <property type="evidence" value="ECO:0007669"/>
    <property type="project" value="TreeGrafter"/>
</dbReference>
<dbReference type="Proteomes" id="UP000728032">
    <property type="component" value="Unassembled WGS sequence"/>
</dbReference>
<comment type="subcellular location">
    <subcellularLocation>
        <location evidence="1">Membrane</location>
    </subcellularLocation>
</comment>
<dbReference type="CDD" id="cd00054">
    <property type="entry name" value="EGF_CA"/>
    <property type="match status" value="2"/>
</dbReference>
<dbReference type="InterPro" id="IPR002126">
    <property type="entry name" value="Cadherin-like_dom"/>
</dbReference>
<dbReference type="InterPro" id="IPR013320">
    <property type="entry name" value="ConA-like_dom_sf"/>
</dbReference>
<keyword evidence="6" id="KW-0472">Membrane</keyword>
<evidence type="ECO:0000259" key="12">
    <source>
        <dbReference type="PROSITE" id="PS50268"/>
    </source>
</evidence>
<dbReference type="SUPFAM" id="SSF57196">
    <property type="entry name" value="EGF/Laminin"/>
    <property type="match status" value="1"/>
</dbReference>
<dbReference type="PROSITE" id="PS00022">
    <property type="entry name" value="EGF_1"/>
    <property type="match status" value="2"/>
</dbReference>
<dbReference type="GO" id="GO:0016339">
    <property type="term" value="P:calcium-dependent cell-cell adhesion via plasma membrane cell adhesion molecules"/>
    <property type="evidence" value="ECO:0007669"/>
    <property type="project" value="TreeGrafter"/>
</dbReference>
<dbReference type="InterPro" id="IPR001791">
    <property type="entry name" value="Laminin_G"/>
</dbReference>
<dbReference type="PROSITE" id="PS50026">
    <property type="entry name" value="EGF_3"/>
    <property type="match status" value="2"/>
</dbReference>
<organism evidence="13">
    <name type="scientific">Oppiella nova</name>
    <dbReference type="NCBI Taxonomy" id="334625"/>
    <lineage>
        <taxon>Eukaryota</taxon>
        <taxon>Metazoa</taxon>
        <taxon>Ecdysozoa</taxon>
        <taxon>Arthropoda</taxon>
        <taxon>Chelicerata</taxon>
        <taxon>Arachnida</taxon>
        <taxon>Acari</taxon>
        <taxon>Acariformes</taxon>
        <taxon>Sarcoptiformes</taxon>
        <taxon>Oribatida</taxon>
        <taxon>Brachypylina</taxon>
        <taxon>Oppioidea</taxon>
        <taxon>Oppiidae</taxon>
        <taxon>Oppiella</taxon>
    </lineage>
</organism>
<feature type="disulfide bond" evidence="9">
    <location>
        <begin position="1055"/>
        <end position="1064"/>
    </location>
</feature>
<dbReference type="PANTHER" id="PTHR24027:SF438">
    <property type="entry name" value="CADHERIN 23"/>
    <property type="match status" value="1"/>
</dbReference>
<evidence type="ECO:0000313" key="13">
    <source>
        <dbReference type="EMBL" id="CAD7644051.1"/>
    </source>
</evidence>
<dbReference type="GO" id="GO:0005912">
    <property type="term" value="C:adherens junction"/>
    <property type="evidence" value="ECO:0007669"/>
    <property type="project" value="TreeGrafter"/>
</dbReference>
<keyword evidence="5" id="KW-1133">Transmembrane helix</keyword>
<dbReference type="EMBL" id="OC916370">
    <property type="protein sequence ID" value="CAD7644051.1"/>
    <property type="molecule type" value="Genomic_DNA"/>
</dbReference>
<evidence type="ECO:0000256" key="9">
    <source>
        <dbReference type="PROSITE-ProRule" id="PRU00076"/>
    </source>
</evidence>
<dbReference type="Pfam" id="PF02210">
    <property type="entry name" value="Laminin_G_2"/>
    <property type="match status" value="2"/>
</dbReference>
<dbReference type="FunFam" id="2.60.40.60:FF:000020">
    <property type="entry name" value="Dachsous cadherin-related 1b"/>
    <property type="match status" value="1"/>
</dbReference>
<name>A0A7R9LLT2_9ACAR</name>
<dbReference type="GO" id="GO:0007163">
    <property type="term" value="P:establishment or maintenance of cell polarity"/>
    <property type="evidence" value="ECO:0007669"/>
    <property type="project" value="UniProtKB-ARBA"/>
</dbReference>
<keyword evidence="14" id="KW-1185">Reference proteome</keyword>
<dbReference type="Pfam" id="PF24811">
    <property type="entry name" value="Ig_Shg"/>
    <property type="match status" value="1"/>
</dbReference>
<evidence type="ECO:0000256" key="8">
    <source>
        <dbReference type="PROSITE-ProRule" id="PRU00043"/>
    </source>
</evidence>
<feature type="domain" description="Laminin G" evidence="10">
    <location>
        <begin position="822"/>
        <end position="1025"/>
    </location>
</feature>
<dbReference type="SMART" id="SM00179">
    <property type="entry name" value="EGF_CA"/>
    <property type="match status" value="2"/>
</dbReference>
<protein>
    <submittedName>
        <fullName evidence="13">Uncharacterized protein</fullName>
    </submittedName>
</protein>
<keyword evidence="9" id="KW-0245">EGF-like domain</keyword>
<feature type="domain" description="Cadherin" evidence="12">
    <location>
        <begin position="96"/>
        <end position="210"/>
    </location>
</feature>
<dbReference type="GO" id="GO:0044331">
    <property type="term" value="P:cell-cell adhesion mediated by cadherin"/>
    <property type="evidence" value="ECO:0007669"/>
    <property type="project" value="TreeGrafter"/>
</dbReference>
<evidence type="ECO:0000256" key="4">
    <source>
        <dbReference type="ARBA" id="ARBA00022837"/>
    </source>
</evidence>
<dbReference type="PROSITE" id="PS01186">
    <property type="entry name" value="EGF_2"/>
    <property type="match status" value="2"/>
</dbReference>
<feature type="domain" description="EGF-like" evidence="11">
    <location>
        <begin position="1028"/>
        <end position="1065"/>
    </location>
</feature>
<dbReference type="CDD" id="cd11304">
    <property type="entry name" value="Cadherin_repeat"/>
    <property type="match status" value="4"/>
</dbReference>